<dbReference type="Pfam" id="PF23598">
    <property type="entry name" value="LRR_14"/>
    <property type="match status" value="1"/>
</dbReference>
<dbReference type="PANTHER" id="PTHR13318">
    <property type="entry name" value="PARTNER OF PAIRED, ISOFORM B-RELATED"/>
    <property type="match status" value="1"/>
</dbReference>
<feature type="domain" description="F-box/LRR-repeat protein 15-like leucin rich repeat" evidence="4">
    <location>
        <begin position="130"/>
        <end position="251"/>
    </location>
</feature>
<dbReference type="AlphaFoldDB" id="A0A4D9CZE0"/>
<dbReference type="InterPro" id="IPR055414">
    <property type="entry name" value="LRR_R13L4/SHOC2-like"/>
</dbReference>
<keyword evidence="1" id="KW-0677">Repeat</keyword>
<name>A0A4D9CZE0_9STRA</name>
<evidence type="ECO:0000256" key="2">
    <source>
        <dbReference type="SAM" id="MobiDB-lite"/>
    </source>
</evidence>
<feature type="region of interest" description="Disordered" evidence="2">
    <location>
        <begin position="7"/>
        <end position="51"/>
    </location>
</feature>
<dbReference type="InterPro" id="IPR057207">
    <property type="entry name" value="FBXL15_LRR"/>
</dbReference>
<dbReference type="PANTHER" id="PTHR13318:SF162">
    <property type="entry name" value="LEUCINE-RICH REPEAT FAMILY PROTEIN"/>
    <property type="match status" value="1"/>
</dbReference>
<proteinExistence type="predicted"/>
<dbReference type="Pfam" id="PF25372">
    <property type="entry name" value="DUF7885"/>
    <property type="match status" value="1"/>
</dbReference>
<evidence type="ECO:0000256" key="1">
    <source>
        <dbReference type="ARBA" id="ARBA00022737"/>
    </source>
</evidence>
<organism evidence="5 6">
    <name type="scientific">Nannochloropsis salina CCMP1776</name>
    <dbReference type="NCBI Taxonomy" id="1027361"/>
    <lineage>
        <taxon>Eukaryota</taxon>
        <taxon>Sar</taxon>
        <taxon>Stramenopiles</taxon>
        <taxon>Ochrophyta</taxon>
        <taxon>Eustigmatophyceae</taxon>
        <taxon>Eustigmatales</taxon>
        <taxon>Monodopsidaceae</taxon>
        <taxon>Microchloropsis</taxon>
        <taxon>Microchloropsis salina</taxon>
    </lineage>
</organism>
<evidence type="ECO:0000259" key="4">
    <source>
        <dbReference type="Pfam" id="PF25372"/>
    </source>
</evidence>
<dbReference type="SMART" id="SM00367">
    <property type="entry name" value="LRR_CC"/>
    <property type="match status" value="7"/>
</dbReference>
<dbReference type="Proteomes" id="UP000355283">
    <property type="component" value="Unassembled WGS sequence"/>
</dbReference>
<dbReference type="SUPFAM" id="SSF52047">
    <property type="entry name" value="RNI-like"/>
    <property type="match status" value="1"/>
</dbReference>
<sequence>MGGILFKGLGEGGRDEGGVGGRSSRHYEDAACPSRSRRAVDEEDESEATSINLSSEASVHRFLQVQYSLARGRRCRRCRPAEGNGEIMSLIDLCIDSICQNILCYEVPPSFDVLPPDLVRRIFDSLTRHKALTKLTVADLTACAGLRTGGLAAFRESWSMTSLTLNGCRNLTDEAVKPLVYLSALQHLRLRGCWQLSDAALNALAPLMPQLKTLDVNACRQFSSTSISFCVGKMREIRHLDLGYCPRGVGRGALEYLTRGPASTTLQVLILDSSRSLSNADLFSLGNGGLVSLLPLKNLKRLNLADTGVSNGGMDVLAKLSSLSVISLFYTSISDSGVRQLSALQNLTDLNLDNRDLTDTSLLHLSSLTKLRRLDMFSSRVSDVGLCFITSLVELVDLEICGGRITDKGLEYISQLPSLQRLNVSQNVQISNSGLHHLASLKDLEALNVSHSQVAAPGALKPLCRLRGLKILAVNGCRGMDDTTLHQIQSSLPNLRTVRAVS</sequence>
<dbReference type="Gene3D" id="3.80.10.10">
    <property type="entry name" value="Ribonuclease Inhibitor"/>
    <property type="match status" value="3"/>
</dbReference>
<dbReference type="InterPro" id="IPR006553">
    <property type="entry name" value="Leu-rich_rpt_Cys-con_subtyp"/>
</dbReference>
<protein>
    <recommendedName>
        <fullName evidence="7">F-box domain-containing protein</fullName>
    </recommendedName>
</protein>
<gene>
    <name evidence="5" type="ORF">NSK_003794</name>
</gene>
<dbReference type="InterPro" id="IPR032675">
    <property type="entry name" value="LRR_dom_sf"/>
</dbReference>
<evidence type="ECO:0008006" key="7">
    <source>
        <dbReference type="Google" id="ProtNLM"/>
    </source>
</evidence>
<evidence type="ECO:0000313" key="5">
    <source>
        <dbReference type="EMBL" id="TFJ84762.1"/>
    </source>
</evidence>
<evidence type="ECO:0000313" key="6">
    <source>
        <dbReference type="Proteomes" id="UP000355283"/>
    </source>
</evidence>
<dbReference type="GO" id="GO:0019005">
    <property type="term" value="C:SCF ubiquitin ligase complex"/>
    <property type="evidence" value="ECO:0007669"/>
    <property type="project" value="TreeGrafter"/>
</dbReference>
<feature type="domain" description="Disease resistance R13L4/SHOC-2-like LRR" evidence="3">
    <location>
        <begin position="328"/>
        <end position="500"/>
    </location>
</feature>
<dbReference type="EMBL" id="SDOX01000017">
    <property type="protein sequence ID" value="TFJ84762.1"/>
    <property type="molecule type" value="Genomic_DNA"/>
</dbReference>
<reference evidence="5 6" key="1">
    <citation type="submission" date="2019-01" db="EMBL/GenBank/DDBJ databases">
        <title>Nuclear Genome Assembly of the Microalgal Biofuel strain Nannochloropsis salina CCMP1776.</title>
        <authorList>
            <person name="Hovde B."/>
        </authorList>
    </citation>
    <scope>NUCLEOTIDE SEQUENCE [LARGE SCALE GENOMIC DNA]</scope>
    <source>
        <strain evidence="5 6">CCMP1776</strain>
    </source>
</reference>
<dbReference type="GO" id="GO:0031146">
    <property type="term" value="P:SCF-dependent proteasomal ubiquitin-dependent protein catabolic process"/>
    <property type="evidence" value="ECO:0007669"/>
    <property type="project" value="TreeGrafter"/>
</dbReference>
<comment type="caution">
    <text evidence="5">The sequence shown here is derived from an EMBL/GenBank/DDBJ whole genome shotgun (WGS) entry which is preliminary data.</text>
</comment>
<accession>A0A4D9CZE0</accession>
<keyword evidence="6" id="KW-1185">Reference proteome</keyword>
<dbReference type="OrthoDB" id="120976at2759"/>
<evidence type="ECO:0000259" key="3">
    <source>
        <dbReference type="Pfam" id="PF23598"/>
    </source>
</evidence>